<evidence type="ECO:0000256" key="3">
    <source>
        <dbReference type="ARBA" id="ARBA00022723"/>
    </source>
</evidence>
<dbReference type="Proteomes" id="UP000838102">
    <property type="component" value="Unassembled WGS sequence"/>
</dbReference>
<organism evidence="8 9">
    <name type="scientific">Convivina praedatoris</name>
    <dbReference type="NCBI Taxonomy" id="2880963"/>
    <lineage>
        <taxon>Bacteria</taxon>
        <taxon>Bacillati</taxon>
        <taxon>Bacillota</taxon>
        <taxon>Bacilli</taxon>
        <taxon>Lactobacillales</taxon>
        <taxon>Lactobacillaceae</taxon>
        <taxon>Convivina</taxon>
    </lineage>
</organism>
<evidence type="ECO:0000313" key="8">
    <source>
        <dbReference type="EMBL" id="CAH1856477.1"/>
    </source>
</evidence>
<dbReference type="GO" id="GO:0004089">
    <property type="term" value="F:carbonate dehydratase activity"/>
    <property type="evidence" value="ECO:0007669"/>
    <property type="project" value="UniProtKB-EC"/>
</dbReference>
<evidence type="ECO:0000256" key="1">
    <source>
        <dbReference type="ARBA" id="ARBA00010718"/>
    </source>
</evidence>
<reference evidence="8" key="1">
    <citation type="submission" date="2022-03" db="EMBL/GenBank/DDBJ databases">
        <authorList>
            <person name="Hettiarachchi G."/>
        </authorList>
    </citation>
    <scope>NUCLEOTIDE SEQUENCE</scope>
    <source>
        <strain evidence="8">LMG 32447</strain>
    </source>
</reference>
<keyword evidence="9" id="KW-1185">Reference proteome</keyword>
<dbReference type="InterPro" id="IPR036398">
    <property type="entry name" value="CA_dom_sf"/>
</dbReference>
<accession>A0ABM9D558</accession>
<sequence length="214" mass="24355">MARINYREQDQWSQTTRSFNQSPINIQTSQVQSGPLSQIQIILNNLRGITAKEIPSGQQFFCEGQVIINGQDWQMERFHFHDGAEHLLDGQRYDGELHLVLKNAQQTAVLGAWLVADSNKTSLALKQLFHANQLAFSLRSLLPQSQGYYHYQGTLTTPPLLENIEWFILDQPLALNPNDLAAIRANFPDNHRQVQADNSLLVEYRPATFNIGDK</sequence>
<keyword evidence="4" id="KW-0862">Zinc</keyword>
<comment type="catalytic activity">
    <reaction evidence="6">
        <text>hydrogencarbonate + H(+) = CO2 + H2O</text>
        <dbReference type="Rhea" id="RHEA:10748"/>
        <dbReference type="ChEBI" id="CHEBI:15377"/>
        <dbReference type="ChEBI" id="CHEBI:15378"/>
        <dbReference type="ChEBI" id="CHEBI:16526"/>
        <dbReference type="ChEBI" id="CHEBI:17544"/>
        <dbReference type="EC" id="4.2.1.1"/>
    </reaction>
</comment>
<comment type="similarity">
    <text evidence="1">Belongs to the alpha-carbonic anhydrase family.</text>
</comment>
<dbReference type="SUPFAM" id="SSF51069">
    <property type="entry name" value="Carbonic anhydrase"/>
    <property type="match status" value="1"/>
</dbReference>
<evidence type="ECO:0000256" key="2">
    <source>
        <dbReference type="ARBA" id="ARBA00012925"/>
    </source>
</evidence>
<comment type="caution">
    <text evidence="8">The sequence shown here is derived from an EMBL/GenBank/DDBJ whole genome shotgun (WGS) entry which is preliminary data.</text>
</comment>
<dbReference type="PROSITE" id="PS51144">
    <property type="entry name" value="ALPHA_CA_2"/>
    <property type="match status" value="1"/>
</dbReference>
<dbReference type="InterPro" id="IPR041891">
    <property type="entry name" value="Alpha_CA_prokaryot-like"/>
</dbReference>
<keyword evidence="5 8" id="KW-0456">Lyase</keyword>
<evidence type="ECO:0000256" key="6">
    <source>
        <dbReference type="ARBA" id="ARBA00048348"/>
    </source>
</evidence>
<dbReference type="EMBL" id="CAKOEU010000007">
    <property type="protein sequence ID" value="CAH1856477.1"/>
    <property type="molecule type" value="Genomic_DNA"/>
</dbReference>
<dbReference type="Pfam" id="PF00194">
    <property type="entry name" value="Carb_anhydrase"/>
    <property type="match status" value="1"/>
</dbReference>
<name>A0ABM9D558_9LACO</name>
<proteinExistence type="inferred from homology"/>
<evidence type="ECO:0000256" key="4">
    <source>
        <dbReference type="ARBA" id="ARBA00022833"/>
    </source>
</evidence>
<dbReference type="InterPro" id="IPR023561">
    <property type="entry name" value="Carbonic_anhydrase_a-class"/>
</dbReference>
<dbReference type="EC" id="4.2.1.1" evidence="2"/>
<dbReference type="Gene3D" id="3.10.200.10">
    <property type="entry name" value="Alpha carbonic anhydrase"/>
    <property type="match status" value="1"/>
</dbReference>
<dbReference type="PANTHER" id="PTHR18952">
    <property type="entry name" value="CARBONIC ANHYDRASE"/>
    <property type="match status" value="1"/>
</dbReference>
<dbReference type="InterPro" id="IPR001148">
    <property type="entry name" value="CA_dom"/>
</dbReference>
<evidence type="ECO:0000259" key="7">
    <source>
        <dbReference type="PROSITE" id="PS51144"/>
    </source>
</evidence>
<feature type="domain" description="Alpha-carbonic anhydrase" evidence="7">
    <location>
        <begin position="2"/>
        <end position="214"/>
    </location>
</feature>
<evidence type="ECO:0000313" key="9">
    <source>
        <dbReference type="Proteomes" id="UP000838102"/>
    </source>
</evidence>
<evidence type="ECO:0000256" key="5">
    <source>
        <dbReference type="ARBA" id="ARBA00023239"/>
    </source>
</evidence>
<dbReference type="CDD" id="cd03124">
    <property type="entry name" value="alpha_CA_prokaryotic_like"/>
    <property type="match status" value="1"/>
</dbReference>
<keyword evidence="3" id="KW-0479">Metal-binding</keyword>
<dbReference type="SMART" id="SM01057">
    <property type="entry name" value="Carb_anhydrase"/>
    <property type="match status" value="1"/>
</dbReference>
<protein>
    <recommendedName>
        <fullName evidence="2">carbonic anhydrase</fullName>
        <ecNumber evidence="2">4.2.1.1</ecNumber>
    </recommendedName>
</protein>
<dbReference type="RefSeq" id="WP_248706648.1">
    <property type="nucleotide sequence ID" value="NZ_CAKOET010000011.1"/>
</dbReference>
<dbReference type="PANTHER" id="PTHR18952:SF265">
    <property type="entry name" value="CARBONIC ANHYDRASE"/>
    <property type="match status" value="1"/>
</dbReference>
<gene>
    <name evidence="8" type="primary">cah</name>
    <name evidence="8" type="ORF">LMG032447_01295</name>
</gene>